<sequence>MRQTIYLNEKDAEMLNDIQKYFLNNESILVFDAHTKSKVLVEIINAFHFLFIENGNNTNYINRKKELIAEENGFKDEFQTLMKEIRKLKIYSELGMYSSLATFAKVTDPTYDINTLDNISGKINDDSPQLDLIKRYIDIKD</sequence>
<dbReference type="EMBL" id="NFLC01000013">
    <property type="protein sequence ID" value="OUQ10082.1"/>
    <property type="molecule type" value="Genomic_DNA"/>
</dbReference>
<dbReference type="Proteomes" id="UP000196074">
    <property type="component" value="Unassembled WGS sequence"/>
</dbReference>
<protein>
    <submittedName>
        <fullName evidence="1">Uncharacterized protein</fullName>
    </submittedName>
</protein>
<accession>A0A1Y4R011</accession>
<name>A0A1Y4R011_9ENTE</name>
<reference evidence="2" key="1">
    <citation type="submission" date="2017-04" db="EMBL/GenBank/DDBJ databases">
        <title>Function of individual gut microbiota members based on whole genome sequencing of pure cultures obtained from chicken caecum.</title>
        <authorList>
            <person name="Medvecky M."/>
            <person name="Cejkova D."/>
            <person name="Polansky O."/>
            <person name="Karasova D."/>
            <person name="Kubasova T."/>
            <person name="Cizek A."/>
            <person name="Rychlik I."/>
        </authorList>
    </citation>
    <scope>NUCLEOTIDE SEQUENCE [LARGE SCALE GENOMIC DNA]</scope>
    <source>
        <strain evidence="2">An144</strain>
    </source>
</reference>
<evidence type="ECO:0000313" key="2">
    <source>
        <dbReference type="Proteomes" id="UP000196074"/>
    </source>
</evidence>
<comment type="caution">
    <text evidence="1">The sequence shown here is derived from an EMBL/GenBank/DDBJ whole genome shotgun (WGS) entry which is preliminary data.</text>
</comment>
<dbReference type="RefSeq" id="WP_087215211.1">
    <property type="nucleotide sequence ID" value="NZ_NFLC01000013.1"/>
</dbReference>
<evidence type="ECO:0000313" key="1">
    <source>
        <dbReference type="EMBL" id="OUQ10082.1"/>
    </source>
</evidence>
<dbReference type="AlphaFoldDB" id="A0A1Y4R011"/>
<gene>
    <name evidence="1" type="ORF">B5E88_07750</name>
</gene>
<proteinExistence type="predicted"/>
<organism evidence="1 2">
    <name type="scientific">Enterococcus cecorum</name>
    <dbReference type="NCBI Taxonomy" id="44008"/>
    <lineage>
        <taxon>Bacteria</taxon>
        <taxon>Bacillati</taxon>
        <taxon>Bacillota</taxon>
        <taxon>Bacilli</taxon>
        <taxon>Lactobacillales</taxon>
        <taxon>Enterococcaceae</taxon>
        <taxon>Enterococcus</taxon>
    </lineage>
</organism>